<keyword evidence="2" id="KW-1185">Reference proteome</keyword>
<dbReference type="AlphaFoldDB" id="A0A7G7GDF8"/>
<dbReference type="EMBL" id="CP055156">
    <property type="protein sequence ID" value="QNF35192.1"/>
    <property type="molecule type" value="Genomic_DNA"/>
</dbReference>
<accession>A0A7G7GDF8</accession>
<dbReference type="KEGG" id="aswu:HUW51_21645"/>
<protein>
    <submittedName>
        <fullName evidence="1">Uncharacterized protein</fullName>
    </submittedName>
</protein>
<name>A0A7G7GDF8_9BACT</name>
<reference evidence="1 2" key="1">
    <citation type="journal article" date="2018" name="Int. J. Syst. Evol. Microbiol.">
        <title>Adhaeribacter swui sp. nov., isolated from wet mud.</title>
        <authorList>
            <person name="Kim D.U."/>
            <person name="Kim K.W."/>
            <person name="Kang M.S."/>
            <person name="Kim J.Y."/>
            <person name="Jang J.H."/>
            <person name="Kim M.K."/>
        </authorList>
    </citation>
    <scope>NUCLEOTIDE SEQUENCE [LARGE SCALE GENOMIC DNA]</scope>
    <source>
        <strain evidence="1 2">KCTC 52873</strain>
    </source>
</reference>
<dbReference type="Proteomes" id="UP000515237">
    <property type="component" value="Chromosome"/>
</dbReference>
<evidence type="ECO:0000313" key="1">
    <source>
        <dbReference type="EMBL" id="QNF35192.1"/>
    </source>
</evidence>
<organism evidence="1 2">
    <name type="scientific">Adhaeribacter swui</name>
    <dbReference type="NCBI Taxonomy" id="2086471"/>
    <lineage>
        <taxon>Bacteria</taxon>
        <taxon>Pseudomonadati</taxon>
        <taxon>Bacteroidota</taxon>
        <taxon>Cytophagia</taxon>
        <taxon>Cytophagales</taxon>
        <taxon>Hymenobacteraceae</taxon>
        <taxon>Adhaeribacter</taxon>
    </lineage>
</organism>
<evidence type="ECO:0000313" key="2">
    <source>
        <dbReference type="Proteomes" id="UP000515237"/>
    </source>
</evidence>
<dbReference type="RefSeq" id="WP_185271683.1">
    <property type="nucleotide sequence ID" value="NZ_CP055156.1"/>
</dbReference>
<gene>
    <name evidence="1" type="ORF">HUW51_21645</name>
</gene>
<sequence>MTSHAEDLAFFQQLYTEPLFIIPEPSEIVAPAPAAAVVPQETISPEEIDRWGSTQPVKKYPLVGENKKGLVILVSLPEQAFSALPKNEFLIKILGAIRYTPQDVGYVNAQQTKSVNIHDLSKEVTLNHLLVFGKNILDMTEDSRVSYYKPASIGRTPLLIAEDLAAIELDVNKKKQLWGALQSMFLK</sequence>
<proteinExistence type="predicted"/>